<gene>
    <name evidence="2" type="ORF">J0P97_01635</name>
</gene>
<evidence type="ECO:0000313" key="3">
    <source>
        <dbReference type="Proteomes" id="UP000740605"/>
    </source>
</evidence>
<keyword evidence="1" id="KW-0472">Membrane</keyword>
<feature type="transmembrane region" description="Helical" evidence="1">
    <location>
        <begin position="350"/>
        <end position="371"/>
    </location>
</feature>
<dbReference type="EMBL" id="JAFLHG010000001">
    <property type="protein sequence ID" value="MBT8796778.1"/>
    <property type="molecule type" value="Genomic_DNA"/>
</dbReference>
<feature type="transmembrane region" description="Helical" evidence="1">
    <location>
        <begin position="399"/>
        <end position="423"/>
    </location>
</feature>
<feature type="transmembrane region" description="Helical" evidence="1">
    <location>
        <begin position="303"/>
        <end position="323"/>
    </location>
</feature>
<feature type="transmembrane region" description="Helical" evidence="1">
    <location>
        <begin position="242"/>
        <end position="263"/>
    </location>
</feature>
<feature type="transmembrane region" description="Helical" evidence="1">
    <location>
        <begin position="153"/>
        <end position="178"/>
    </location>
</feature>
<reference evidence="2 3" key="1">
    <citation type="submission" date="2021-03" db="EMBL/GenBank/DDBJ databases">
        <title>Microbacterium pauli sp. nov., isolated from microfiltered milk.</title>
        <authorList>
            <person name="Bellassi P."/>
            <person name="Fontana A."/>
            <person name="Callegari M.L."/>
            <person name="Lorenzo M."/>
            <person name="Cappa F."/>
        </authorList>
    </citation>
    <scope>NUCLEOTIDE SEQUENCE [LARGE SCALE GENOMIC DNA]</scope>
    <source>
        <strain evidence="2 3">DSM 18909</strain>
    </source>
</reference>
<proteinExistence type="predicted"/>
<feature type="transmembrane region" description="Helical" evidence="1">
    <location>
        <begin position="119"/>
        <end position="147"/>
    </location>
</feature>
<feature type="transmembrane region" description="Helical" evidence="1">
    <location>
        <begin position="20"/>
        <end position="38"/>
    </location>
</feature>
<protein>
    <submittedName>
        <fullName evidence="2">Polyketide antibiotic transporter</fullName>
    </submittedName>
</protein>
<evidence type="ECO:0000313" key="2">
    <source>
        <dbReference type="EMBL" id="MBT8796778.1"/>
    </source>
</evidence>
<name>A0ABS5XQH3_9MICO</name>
<dbReference type="Proteomes" id="UP000740605">
    <property type="component" value="Unassembled WGS sequence"/>
</dbReference>
<accession>A0ABS5XQH3</accession>
<keyword evidence="1" id="KW-0812">Transmembrane</keyword>
<feature type="transmembrane region" description="Helical" evidence="1">
    <location>
        <begin position="512"/>
        <end position="531"/>
    </location>
</feature>
<comment type="caution">
    <text evidence="2">The sequence shown here is derived from an EMBL/GenBank/DDBJ whole genome shotgun (WGS) entry which is preliminary data.</text>
</comment>
<keyword evidence="1" id="KW-1133">Transmembrane helix</keyword>
<keyword evidence="3" id="KW-1185">Reference proteome</keyword>
<sequence>MRGTLLALLGQRLRRDRVQLILWIGGTAALAGAGFAGVQGSYGDEQERTALLATVMANPVILLFRGLPSGAGESQMVVFLLLPWLLLLAAMMSTFLAVRHTRSDEEDGRLELISATPAARWLPTIATVIHGAGANVVLGALVAAAFLANGAAAPGALLVGAACALIGIAFLGVGLVAAQLMPTSRGANSLSTWVLLGAFVLAGMGNALGTPSDDLTRMQSSWLTWLSPFGWAENTRAFDADAGWPIGLLALTAAVLIAGALVLHGRRDLGGAFIAERAGRATARPRLRSHLALVTRQATPSTVGWIVGGLLVGALATALGAVVGDIGGENPTVAAVLRKLGGGADLQTEMVVVFFTMLGILAACAGVQTVIRARQDEARGTAEIVLATPIARVRWLADYLVVALVALTLTLAAGVVGAALGGLSAPNAGALTRDALVAGAGQVLPAAVFAGLTALVFVLAPRLTIGLGWTLVMLAALVGLFGPLVGMDQAIAAVSPFASALTPTPEGVDAGGFWWILAASVAGIIVPLALMRRRELATGG</sequence>
<organism evidence="2 3">
    <name type="scientific">Microbacterium flavum</name>
    <dbReference type="NCBI Taxonomy" id="415216"/>
    <lineage>
        <taxon>Bacteria</taxon>
        <taxon>Bacillati</taxon>
        <taxon>Actinomycetota</taxon>
        <taxon>Actinomycetes</taxon>
        <taxon>Micrococcales</taxon>
        <taxon>Microbacteriaceae</taxon>
        <taxon>Microbacterium</taxon>
    </lineage>
</organism>
<feature type="transmembrane region" description="Helical" evidence="1">
    <location>
        <begin position="471"/>
        <end position="492"/>
    </location>
</feature>
<dbReference type="RefSeq" id="WP_215486018.1">
    <property type="nucleotide sequence ID" value="NZ_BAAAPJ010000001.1"/>
</dbReference>
<evidence type="ECO:0000256" key="1">
    <source>
        <dbReference type="SAM" id="Phobius"/>
    </source>
</evidence>
<feature type="transmembrane region" description="Helical" evidence="1">
    <location>
        <begin position="79"/>
        <end position="98"/>
    </location>
</feature>
<feature type="transmembrane region" description="Helical" evidence="1">
    <location>
        <begin position="435"/>
        <end position="459"/>
    </location>
</feature>
<feature type="transmembrane region" description="Helical" evidence="1">
    <location>
        <begin position="190"/>
        <end position="208"/>
    </location>
</feature>